<evidence type="ECO:0000259" key="16">
    <source>
        <dbReference type="Pfam" id="PF00122"/>
    </source>
</evidence>
<dbReference type="FunFam" id="3.40.50.1000:FF:000071">
    <property type="entry name" value="Cation-transporting ATPase"/>
    <property type="match status" value="1"/>
</dbReference>
<evidence type="ECO:0000256" key="9">
    <source>
        <dbReference type="ARBA" id="ARBA00022842"/>
    </source>
</evidence>
<keyword evidence="6" id="KW-0547">Nucleotide-binding</keyword>
<keyword evidence="4 15" id="KW-0812">Transmembrane</keyword>
<comment type="caution">
    <text evidence="18">The sequence shown here is derived from an EMBL/GenBank/DDBJ whole genome shotgun (WGS) entry which is preliminary data.</text>
</comment>
<dbReference type="InterPro" id="IPR001757">
    <property type="entry name" value="P_typ_ATPase"/>
</dbReference>
<feature type="compositionally biased region" description="Basic and acidic residues" evidence="14">
    <location>
        <begin position="1283"/>
        <end position="1311"/>
    </location>
</feature>
<keyword evidence="19" id="KW-1185">Reference proteome</keyword>
<evidence type="ECO:0000256" key="3">
    <source>
        <dbReference type="ARBA" id="ARBA00006000"/>
    </source>
</evidence>
<dbReference type="InterPro" id="IPR057255">
    <property type="entry name" value="2TM_P5A-ATPase"/>
</dbReference>
<organism evidence="18 19">
    <name type="scientific">Rhizodiscina lignyota</name>
    <dbReference type="NCBI Taxonomy" id="1504668"/>
    <lineage>
        <taxon>Eukaryota</taxon>
        <taxon>Fungi</taxon>
        <taxon>Dikarya</taxon>
        <taxon>Ascomycota</taxon>
        <taxon>Pezizomycotina</taxon>
        <taxon>Dothideomycetes</taxon>
        <taxon>Pleosporomycetidae</taxon>
        <taxon>Aulographales</taxon>
        <taxon>Rhizodiscinaceae</taxon>
        <taxon>Rhizodiscina</taxon>
    </lineage>
</organism>
<dbReference type="GO" id="GO:0006874">
    <property type="term" value="P:intracellular calcium ion homeostasis"/>
    <property type="evidence" value="ECO:0007669"/>
    <property type="project" value="TreeGrafter"/>
</dbReference>
<evidence type="ECO:0000256" key="12">
    <source>
        <dbReference type="ARBA" id="ARBA00023136"/>
    </source>
</evidence>
<name>A0A9P4IN90_9PEZI</name>
<dbReference type="SUPFAM" id="SSF56784">
    <property type="entry name" value="HAD-like"/>
    <property type="match status" value="1"/>
</dbReference>
<dbReference type="InterPro" id="IPR044492">
    <property type="entry name" value="P_typ_ATPase_HD_dom"/>
</dbReference>
<dbReference type="OrthoDB" id="48943at2759"/>
<dbReference type="SFLD" id="SFLDG00002">
    <property type="entry name" value="C1.7:_P-type_atpase_like"/>
    <property type="match status" value="1"/>
</dbReference>
<sequence length="1319" mass="146911">MLVDNAQIKSASLHNPLPLYLHAYVWPFVILWAAFLNVYLNPVNYEKYLQSSEWTFVWSGGVFSLQALIWLMTKWNVDLKSLFTSTKTNDVNTAKLIKVVPIANAGSAEVVPLKRDNVGGRTSLSFLFQKRRFLYSEDKKSFAPLVYSLDAEPKPFIGDFQKSRGLTSPADIKRLQEHYGDNTFDIPVPSFSELFQEHAVAPFFVFQIFCVGLWLLDEYWYYSLFTLFMLIVFESTVVWQRQRTLNEFRGMSIKPYDIWVYRQNKWTEIQSDKLLPGDLASIGRSKDDGGVACDMLLVEGGTIVNEAMLSGESTPVLKDSVQLRPGDARIEPEGLDKNAFVWGGTKVLQVTHGTTSEDAPDTMHSVASGVPSPPDKGAMAIVTKTGFETSQGSLVRTMIFATERVSANNVEALLFILFLCLFAIAASWYVWKEGVARDRKRSKLLLDCVLIITSVVPPELPMELSLAVNTSLAALSKFAIFCTEPFRIPFAGRVDVACFDKTGTLTGEDLVVDGIAGLTLNDPNAKAEADGAQVQLVPIPEVGHETTLVLATAHALVKLDEGDIVGEPMEKATLSALGWTLGDKDILTAKKLSGSDGAAYATHTDSVQIKRRFQFSSALKRQSSVATVTAMNRKTQKRNRSTFVGVKGAPETIRNMLVEIPPKYEETFKHFTRNGGRVLALAYKYLSTENEVGQGRINDLKREEVERDLHFAGFLVLQTPLKEDAIKAVRMLNESSHRCVMITGDNPLTAVHVARQVEIVDREVLILDAPEHDDSGENLVWRSIDDKISIKVDPTKPLDSKIIDTNDLCVTGYALAKFKGQEAWTQLLRHTWVYARVSPKQKEEILLGLKDAGYTTLMCGDGTNDVGALKQAHVGVALLNGTQDVLNKIAENFRNTKMKEVYQKQVSLMQRFNQPAPPVPVLIAHLYPPGPTNPHYEKAMQREADKKAKAGGAPDVKVETNGKVLTATSTETKPTPQSNGNLTPAQQRQLQAQQAMSGMAEKFTQSMMESELDDNEPPTIKLGDASVAAPFTSKLKDVMAIPNIIRQGRCTLVATIQMYKILALNCLISAYSLSVLYLDGIKFGDGQVTISGMMMSVCFLSISRAKTVEQLSKERPQPNIFNPYIVGSVLGQFAIHIVTLIYISNYVSRTEKKSDDVDLEGEFEPSLLNSAIYLLQLIQQVSTFAINYQGRPFRESIRENKGMWYGLIIPAGVAFSCATEFVPDINERLKLVPFTTEFKVTMTTVMLLDYVGCWAIEQGLKAAFMDFRPRDIALRRPDQIEFEEKRKREEQEEADRKKEEEEARKAEEVEKAAMGVKAR</sequence>
<dbReference type="GO" id="GO:0046872">
    <property type="term" value="F:metal ion binding"/>
    <property type="evidence" value="ECO:0007669"/>
    <property type="project" value="UniProtKB-KW"/>
</dbReference>
<dbReference type="InterPro" id="IPR059000">
    <property type="entry name" value="ATPase_P-type_domA"/>
</dbReference>
<evidence type="ECO:0000256" key="13">
    <source>
        <dbReference type="ARBA" id="ARBA00048588"/>
    </source>
</evidence>
<feature type="compositionally biased region" description="Polar residues" evidence="14">
    <location>
        <begin position="966"/>
        <end position="984"/>
    </location>
</feature>
<evidence type="ECO:0000256" key="5">
    <source>
        <dbReference type="ARBA" id="ARBA00022723"/>
    </source>
</evidence>
<dbReference type="FunFam" id="2.70.150.10:FF:000049">
    <property type="entry name" value="Cation-transporting ATPase"/>
    <property type="match status" value="1"/>
</dbReference>
<dbReference type="InterPro" id="IPR006544">
    <property type="entry name" value="P-type_TPase_V"/>
</dbReference>
<feature type="transmembrane region" description="Helical" evidence="15">
    <location>
        <begin position="55"/>
        <end position="73"/>
    </location>
</feature>
<dbReference type="InterPro" id="IPR023299">
    <property type="entry name" value="ATPase_P-typ_cyto_dom_N"/>
</dbReference>
<dbReference type="GO" id="GO:0015662">
    <property type="term" value="F:P-type ion transporter activity"/>
    <property type="evidence" value="ECO:0007669"/>
    <property type="project" value="TreeGrafter"/>
</dbReference>
<dbReference type="PANTHER" id="PTHR45630">
    <property type="entry name" value="CATION-TRANSPORTING ATPASE-RELATED"/>
    <property type="match status" value="1"/>
</dbReference>
<evidence type="ECO:0000256" key="15">
    <source>
        <dbReference type="SAM" id="Phobius"/>
    </source>
</evidence>
<evidence type="ECO:0000256" key="8">
    <source>
        <dbReference type="ARBA" id="ARBA00022840"/>
    </source>
</evidence>
<protein>
    <submittedName>
        <fullName evidence="18">Cation transporting ATPase</fullName>
    </submittedName>
</protein>
<evidence type="ECO:0000256" key="7">
    <source>
        <dbReference type="ARBA" id="ARBA00022824"/>
    </source>
</evidence>
<feature type="region of interest" description="Disordered" evidence="14">
    <location>
        <begin position="1283"/>
        <end position="1319"/>
    </location>
</feature>
<dbReference type="NCBIfam" id="TIGR01494">
    <property type="entry name" value="ATPase_P-type"/>
    <property type="match status" value="1"/>
</dbReference>
<evidence type="ECO:0000256" key="2">
    <source>
        <dbReference type="ARBA" id="ARBA00004477"/>
    </source>
</evidence>
<keyword evidence="12 15" id="KW-0472">Membrane</keyword>
<accession>A0A9P4IN90</accession>
<gene>
    <name evidence="18" type="ORF">NA57DRAFT_33909</name>
</gene>
<dbReference type="FunFam" id="3.40.1110.10:FF:000054">
    <property type="entry name" value="Cation-transporting ATPase"/>
    <property type="match status" value="1"/>
</dbReference>
<dbReference type="InterPro" id="IPR023214">
    <property type="entry name" value="HAD_sf"/>
</dbReference>
<feature type="transmembrane region" description="Helical" evidence="15">
    <location>
        <begin position="199"/>
        <end position="216"/>
    </location>
</feature>
<dbReference type="InterPro" id="IPR023298">
    <property type="entry name" value="ATPase_P-typ_TM_dom_sf"/>
</dbReference>
<keyword evidence="7" id="KW-0256">Endoplasmic reticulum</keyword>
<evidence type="ECO:0000256" key="6">
    <source>
        <dbReference type="ARBA" id="ARBA00022741"/>
    </source>
</evidence>
<evidence type="ECO:0000256" key="1">
    <source>
        <dbReference type="ARBA" id="ARBA00001946"/>
    </source>
</evidence>
<comment type="similarity">
    <text evidence="3">Belongs to the cation transport ATPase (P-type) (TC 3.A.3) family. Type V subfamily.</text>
</comment>
<dbReference type="InterPro" id="IPR047820">
    <property type="entry name" value="P5A-type_ATPase"/>
</dbReference>
<feature type="region of interest" description="Disordered" evidence="14">
    <location>
        <begin position="966"/>
        <end position="990"/>
    </location>
</feature>
<dbReference type="PRINTS" id="PR00119">
    <property type="entry name" value="CATATPASE"/>
</dbReference>
<comment type="cofactor">
    <cofactor evidence="1">
        <name>Mg(2+)</name>
        <dbReference type="ChEBI" id="CHEBI:18420"/>
    </cofactor>
</comment>
<dbReference type="PROSITE" id="PS00154">
    <property type="entry name" value="ATPASE_E1_E2"/>
    <property type="match status" value="1"/>
</dbReference>
<dbReference type="SUPFAM" id="SSF81660">
    <property type="entry name" value="Metal cation-transporting ATPase, ATP-binding domain N"/>
    <property type="match status" value="1"/>
</dbReference>
<dbReference type="GO" id="GO:0005789">
    <property type="term" value="C:endoplasmic reticulum membrane"/>
    <property type="evidence" value="ECO:0007669"/>
    <property type="project" value="UniProtKB-SubCell"/>
</dbReference>
<keyword evidence="11 15" id="KW-1133">Transmembrane helix</keyword>
<comment type="catalytic activity">
    <reaction evidence="13">
        <text>[protein]-with a C-terminal TM segment(out) + ATP + H2O = [protein]-with a C-terminal TM segment(in) + ADP + phosphate + H(+)</text>
        <dbReference type="Rhea" id="RHEA:66168"/>
        <dbReference type="Rhea" id="RHEA-COMP:16963"/>
        <dbReference type="ChEBI" id="CHEBI:15377"/>
        <dbReference type="ChEBI" id="CHEBI:15378"/>
        <dbReference type="ChEBI" id="CHEBI:30616"/>
        <dbReference type="ChEBI" id="CHEBI:43474"/>
        <dbReference type="ChEBI" id="CHEBI:90782"/>
        <dbReference type="ChEBI" id="CHEBI:456216"/>
    </reaction>
</comment>
<dbReference type="NCBIfam" id="TIGR01657">
    <property type="entry name" value="P-ATPase-V"/>
    <property type="match status" value="1"/>
</dbReference>
<dbReference type="GO" id="GO:0016887">
    <property type="term" value="F:ATP hydrolysis activity"/>
    <property type="evidence" value="ECO:0007669"/>
    <property type="project" value="InterPro"/>
</dbReference>
<evidence type="ECO:0000259" key="17">
    <source>
        <dbReference type="Pfam" id="PF23143"/>
    </source>
</evidence>
<dbReference type="Pfam" id="PF13246">
    <property type="entry name" value="Cation_ATPase"/>
    <property type="match status" value="1"/>
</dbReference>
<evidence type="ECO:0000256" key="10">
    <source>
        <dbReference type="ARBA" id="ARBA00022967"/>
    </source>
</evidence>
<dbReference type="SUPFAM" id="SSF81665">
    <property type="entry name" value="Calcium ATPase, transmembrane domain M"/>
    <property type="match status" value="1"/>
</dbReference>
<dbReference type="InterPro" id="IPR036412">
    <property type="entry name" value="HAD-like_sf"/>
</dbReference>
<evidence type="ECO:0000313" key="18">
    <source>
        <dbReference type="EMBL" id="KAF2101537.1"/>
    </source>
</evidence>
<comment type="subcellular location">
    <subcellularLocation>
        <location evidence="2">Endoplasmic reticulum membrane</location>
        <topology evidence="2">Multi-pass membrane protein</topology>
    </subcellularLocation>
</comment>
<keyword evidence="10" id="KW-1278">Translocase</keyword>
<keyword evidence="5" id="KW-0479">Metal-binding</keyword>
<reference evidence="18" key="1">
    <citation type="journal article" date="2020" name="Stud. Mycol.">
        <title>101 Dothideomycetes genomes: a test case for predicting lifestyles and emergence of pathogens.</title>
        <authorList>
            <person name="Haridas S."/>
            <person name="Albert R."/>
            <person name="Binder M."/>
            <person name="Bloem J."/>
            <person name="Labutti K."/>
            <person name="Salamov A."/>
            <person name="Andreopoulos B."/>
            <person name="Baker S."/>
            <person name="Barry K."/>
            <person name="Bills G."/>
            <person name="Bluhm B."/>
            <person name="Cannon C."/>
            <person name="Castanera R."/>
            <person name="Culley D."/>
            <person name="Daum C."/>
            <person name="Ezra D."/>
            <person name="Gonzalez J."/>
            <person name="Henrissat B."/>
            <person name="Kuo A."/>
            <person name="Liang C."/>
            <person name="Lipzen A."/>
            <person name="Lutzoni F."/>
            <person name="Magnuson J."/>
            <person name="Mondo S."/>
            <person name="Nolan M."/>
            <person name="Ohm R."/>
            <person name="Pangilinan J."/>
            <person name="Park H.-J."/>
            <person name="Ramirez L."/>
            <person name="Alfaro M."/>
            <person name="Sun H."/>
            <person name="Tritt A."/>
            <person name="Yoshinaga Y."/>
            <person name="Zwiers L.-H."/>
            <person name="Turgeon B."/>
            <person name="Goodwin S."/>
            <person name="Spatafora J."/>
            <person name="Crous P."/>
            <person name="Grigoriev I."/>
        </authorList>
    </citation>
    <scope>NUCLEOTIDE SEQUENCE</scope>
    <source>
        <strain evidence="18">CBS 133067</strain>
    </source>
</reference>
<dbReference type="Proteomes" id="UP000799772">
    <property type="component" value="Unassembled WGS sequence"/>
</dbReference>
<dbReference type="Gene3D" id="2.70.150.10">
    <property type="entry name" value="Calcium-transporting ATPase, cytoplasmic transduction domain A"/>
    <property type="match status" value="1"/>
</dbReference>
<dbReference type="SFLD" id="SFLDS00003">
    <property type="entry name" value="Haloacid_Dehalogenase"/>
    <property type="match status" value="1"/>
</dbReference>
<dbReference type="Pfam" id="PF23143">
    <property type="entry name" value="2TM_P5A-ATPase"/>
    <property type="match status" value="1"/>
</dbReference>
<feature type="transmembrane region" description="Helical" evidence="15">
    <location>
        <begin position="412"/>
        <end position="431"/>
    </location>
</feature>
<proteinExistence type="inferred from homology"/>
<dbReference type="Gene3D" id="3.40.1110.10">
    <property type="entry name" value="Calcium-transporting ATPase, cytoplasmic domain N"/>
    <property type="match status" value="1"/>
</dbReference>
<feature type="transmembrane region" description="Helical" evidence="15">
    <location>
        <begin position="222"/>
        <end position="239"/>
    </location>
</feature>
<evidence type="ECO:0000256" key="14">
    <source>
        <dbReference type="SAM" id="MobiDB-lite"/>
    </source>
</evidence>
<dbReference type="Pfam" id="PF00122">
    <property type="entry name" value="E1-E2_ATPase"/>
    <property type="match status" value="1"/>
</dbReference>
<dbReference type="SUPFAM" id="SSF81653">
    <property type="entry name" value="Calcium ATPase, transduction domain A"/>
    <property type="match status" value="1"/>
</dbReference>
<keyword evidence="8" id="KW-0067">ATP-binding</keyword>
<evidence type="ECO:0000256" key="11">
    <source>
        <dbReference type="ARBA" id="ARBA00022989"/>
    </source>
</evidence>
<dbReference type="Gene3D" id="3.40.50.1000">
    <property type="entry name" value="HAD superfamily/HAD-like"/>
    <property type="match status" value="1"/>
</dbReference>
<dbReference type="PROSITE" id="PS01229">
    <property type="entry name" value="COF_2"/>
    <property type="match status" value="1"/>
</dbReference>
<evidence type="ECO:0000256" key="4">
    <source>
        <dbReference type="ARBA" id="ARBA00022692"/>
    </source>
</evidence>
<dbReference type="InterPro" id="IPR018303">
    <property type="entry name" value="ATPase_P-typ_P_site"/>
</dbReference>
<feature type="domain" description="P5A-ATPase transmembrane helical hairpin" evidence="17">
    <location>
        <begin position="17"/>
        <end position="88"/>
    </location>
</feature>
<evidence type="ECO:0000313" key="19">
    <source>
        <dbReference type="Proteomes" id="UP000799772"/>
    </source>
</evidence>
<feature type="domain" description="P-type ATPase A" evidence="16">
    <location>
        <begin position="257"/>
        <end position="396"/>
    </location>
</feature>
<feature type="transmembrane region" description="Helical" evidence="15">
    <location>
        <begin position="21"/>
        <end position="40"/>
    </location>
</feature>
<dbReference type="GO" id="GO:0019829">
    <property type="term" value="F:ATPase-coupled monoatomic cation transmembrane transporter activity"/>
    <property type="evidence" value="ECO:0007669"/>
    <property type="project" value="TreeGrafter"/>
</dbReference>
<dbReference type="InterPro" id="IPR008250">
    <property type="entry name" value="ATPase_P-typ_transduc_dom_A_sf"/>
</dbReference>
<dbReference type="SFLD" id="SFLDF00027">
    <property type="entry name" value="p-type_atpase"/>
    <property type="match status" value="1"/>
</dbReference>
<dbReference type="PANTHER" id="PTHR45630:SF7">
    <property type="entry name" value="ENDOPLASMIC RETICULUM TRANSMEMBRANE HELIX TRANSLOCASE"/>
    <property type="match status" value="1"/>
</dbReference>
<keyword evidence="9" id="KW-0460">Magnesium</keyword>
<dbReference type="EMBL" id="ML978123">
    <property type="protein sequence ID" value="KAF2101537.1"/>
    <property type="molecule type" value="Genomic_DNA"/>
</dbReference>
<dbReference type="GO" id="GO:0005524">
    <property type="term" value="F:ATP binding"/>
    <property type="evidence" value="ECO:0007669"/>
    <property type="project" value="UniProtKB-KW"/>
</dbReference>
<dbReference type="CDD" id="cd07543">
    <property type="entry name" value="P-type_ATPase_cation"/>
    <property type="match status" value="1"/>
</dbReference>